<dbReference type="GO" id="GO:0006281">
    <property type="term" value="P:DNA repair"/>
    <property type="evidence" value="ECO:0007669"/>
    <property type="project" value="UniProtKB-KW"/>
</dbReference>
<comment type="similarity">
    <text evidence="1">Belongs to the helicase family.</text>
</comment>
<keyword evidence="1" id="KW-0378">Hydrolase</keyword>
<keyword evidence="1" id="KW-0233">DNA recombination</keyword>
<dbReference type="Pfam" id="PF05970">
    <property type="entry name" value="PIF1"/>
    <property type="match status" value="1"/>
</dbReference>
<evidence type="ECO:0000313" key="4">
    <source>
        <dbReference type="Proteomes" id="UP000036681"/>
    </source>
</evidence>
<name>A0A0M3IH79_ASCLU</name>
<dbReference type="PANTHER" id="PTHR10492">
    <property type="match status" value="1"/>
</dbReference>
<keyword evidence="4" id="KW-1185">Reference proteome</keyword>
<dbReference type="Gene3D" id="3.40.50.300">
    <property type="entry name" value="P-loop containing nucleotide triphosphate hydrolases"/>
    <property type="match status" value="1"/>
</dbReference>
<evidence type="ECO:0000256" key="1">
    <source>
        <dbReference type="RuleBase" id="RU363044"/>
    </source>
</evidence>
<dbReference type="PANTHER" id="PTHR10492:SF57">
    <property type="entry name" value="ATP-DEPENDENT DNA HELICASE"/>
    <property type="match status" value="1"/>
</dbReference>
<comment type="catalytic activity">
    <reaction evidence="1">
        <text>ATP + H2O = ADP + phosphate + H(+)</text>
        <dbReference type="Rhea" id="RHEA:13065"/>
        <dbReference type="ChEBI" id="CHEBI:15377"/>
        <dbReference type="ChEBI" id="CHEBI:15378"/>
        <dbReference type="ChEBI" id="CHEBI:30616"/>
        <dbReference type="ChEBI" id="CHEBI:43474"/>
        <dbReference type="ChEBI" id="CHEBI:456216"/>
        <dbReference type="EC" id="5.6.2.3"/>
    </reaction>
</comment>
<dbReference type="Proteomes" id="UP000036681">
    <property type="component" value="Unplaced"/>
</dbReference>
<dbReference type="GO" id="GO:0006310">
    <property type="term" value="P:DNA recombination"/>
    <property type="evidence" value="ECO:0007669"/>
    <property type="project" value="UniProtKB-KW"/>
</dbReference>
<keyword evidence="1" id="KW-0347">Helicase</keyword>
<dbReference type="WBParaSite" id="ALUE_0001773901-mRNA-1">
    <property type="protein sequence ID" value="ALUE_0001773901-mRNA-1"/>
    <property type="gene ID" value="ALUE_0001773901"/>
</dbReference>
<keyword evidence="1" id="KW-0234">DNA repair</keyword>
<dbReference type="GO" id="GO:0005524">
    <property type="term" value="F:ATP binding"/>
    <property type="evidence" value="ECO:0007669"/>
    <property type="project" value="UniProtKB-KW"/>
</dbReference>
<keyword evidence="1" id="KW-0227">DNA damage</keyword>
<dbReference type="GO" id="GO:0043139">
    <property type="term" value="F:5'-3' DNA helicase activity"/>
    <property type="evidence" value="ECO:0007669"/>
    <property type="project" value="UniProtKB-EC"/>
</dbReference>
<keyword evidence="1" id="KW-0547">Nucleotide-binding</keyword>
<dbReference type="AlphaFoldDB" id="A0A0M3IH79"/>
<feature type="domain" description="DNA helicase Pif1-like 2B" evidence="3">
    <location>
        <begin position="457"/>
        <end position="500"/>
    </location>
</feature>
<evidence type="ECO:0000313" key="5">
    <source>
        <dbReference type="WBParaSite" id="ALUE_0001773901-mRNA-1"/>
    </source>
</evidence>
<dbReference type="GO" id="GO:0016887">
    <property type="term" value="F:ATP hydrolysis activity"/>
    <property type="evidence" value="ECO:0007669"/>
    <property type="project" value="RHEA"/>
</dbReference>
<reference evidence="5" key="1">
    <citation type="submission" date="2017-02" db="UniProtKB">
        <authorList>
            <consortium name="WormBaseParasite"/>
        </authorList>
    </citation>
    <scope>IDENTIFICATION</scope>
</reference>
<accession>A0A0M3IH79</accession>
<proteinExistence type="inferred from homology"/>
<dbReference type="EC" id="5.6.2.3" evidence="1"/>
<dbReference type="GO" id="GO:0000723">
    <property type="term" value="P:telomere maintenance"/>
    <property type="evidence" value="ECO:0007669"/>
    <property type="project" value="InterPro"/>
</dbReference>
<protein>
    <recommendedName>
        <fullName evidence="1">ATP-dependent DNA helicase</fullName>
        <ecNumber evidence="1">5.6.2.3</ecNumber>
    </recommendedName>
</protein>
<evidence type="ECO:0000259" key="3">
    <source>
        <dbReference type="Pfam" id="PF21530"/>
    </source>
</evidence>
<comment type="cofactor">
    <cofactor evidence="1">
        <name>Mg(2+)</name>
        <dbReference type="ChEBI" id="CHEBI:18420"/>
    </cofactor>
</comment>
<dbReference type="Pfam" id="PF21530">
    <property type="entry name" value="Pif1_2B_dom"/>
    <property type="match status" value="1"/>
</dbReference>
<feature type="domain" description="DNA helicase Pif1-like DEAD-box helicase" evidence="2">
    <location>
        <begin position="284"/>
        <end position="436"/>
    </location>
</feature>
<dbReference type="InterPro" id="IPR049163">
    <property type="entry name" value="Pif1-like_2B_dom"/>
</dbReference>
<sequence length="609" mass="69111">MLTICEAICSDCGYPMHRLRHIIIRPAVHLPGESNVYVQKGEEFFALHRSARRRVQPETYFDLNKRDENARKLTFLEMAREHRWDRNKCIWVKRIRHDNIISRMYNVSARLVKKILFADATETCVRSSEFRGCGNSKQMTHPSFYDACVALESATQSTICDDSLAEVCSYNMPRQVRQCFGIMTAFGAIAAAARLREKYKRHMLDRNAKKRAEELERLSLQHIQRILNAAEQDIPPMKLHIQRTEIKRRIWQRVSTSVNSNIKAVVDEAINAIYGNATRTKQCFFLHGPAVQYVHSPSDAAIVLASTGIAATLLIVGTTVRSRFRLPSQLFHNSVSSVKADTPEAGTIRKSRLIIWNESCLLQSYALEAVDALLKDFTPYAKRNIAFGGHVVLLGDDWKQMLPVVEDGTTEDIIKNMICNCPLWTSFQILQLTRNVPTGPVDDIDRDDPECVVEQNYLNFTTNPRLPPYELHLKKGAVMMSLRSTKLASGLCNGTRLIVDEMRHNSLLCTILTRTHADKITWRSIHTHPFPDPSVLLQIKPKDKHSTTQTYLRSLLSQPTINSIDVSLIESPSAIISALRLEYAMKQGITFDEVMSIAYACTLSDCGYL</sequence>
<evidence type="ECO:0000259" key="2">
    <source>
        <dbReference type="Pfam" id="PF05970"/>
    </source>
</evidence>
<organism evidence="4 5">
    <name type="scientific">Ascaris lumbricoides</name>
    <name type="common">Giant roundworm</name>
    <dbReference type="NCBI Taxonomy" id="6252"/>
    <lineage>
        <taxon>Eukaryota</taxon>
        <taxon>Metazoa</taxon>
        <taxon>Ecdysozoa</taxon>
        <taxon>Nematoda</taxon>
        <taxon>Chromadorea</taxon>
        <taxon>Rhabditida</taxon>
        <taxon>Spirurina</taxon>
        <taxon>Ascaridomorpha</taxon>
        <taxon>Ascaridoidea</taxon>
        <taxon>Ascarididae</taxon>
        <taxon>Ascaris</taxon>
    </lineage>
</organism>
<dbReference type="InterPro" id="IPR010285">
    <property type="entry name" value="DNA_helicase_pif1-like_DEAD"/>
</dbReference>
<keyword evidence="1" id="KW-0067">ATP-binding</keyword>
<dbReference type="InterPro" id="IPR027417">
    <property type="entry name" value="P-loop_NTPase"/>
</dbReference>